<sequence length="220" mass="23666">MATRRRTLKKIGIVTEGDSEVLALPGLYEALSERTSTQYLKPLRAAVDPLAPPPVVSRGCADRVRLSFAKGADLVVVLLDREGASQSAADRAADIEKMLAKDFGDNVRVVVKDRTFEHWLIAACGAFAAHPAKYPNAEKIKKGYTKGRADSCADAESLINRGLGKGKYEKTKDAPEILKSASIVEMATHSRSFRRFLAVCGDATYSNGSCTSLEPPLGPA</sequence>
<proteinExistence type="predicted"/>
<evidence type="ECO:0000313" key="2">
    <source>
        <dbReference type="Proteomes" id="UP001204524"/>
    </source>
</evidence>
<organism evidence="1 2">
    <name type="scientific">Nocardioides pinisoli</name>
    <dbReference type="NCBI Taxonomy" id="2950279"/>
    <lineage>
        <taxon>Bacteria</taxon>
        <taxon>Bacillati</taxon>
        <taxon>Actinomycetota</taxon>
        <taxon>Actinomycetes</taxon>
        <taxon>Propionibacteriales</taxon>
        <taxon>Nocardioidaceae</taxon>
        <taxon>Nocardioides</taxon>
    </lineage>
</organism>
<evidence type="ECO:0000313" key="1">
    <source>
        <dbReference type="EMBL" id="MCP3421359.1"/>
    </source>
</evidence>
<comment type="caution">
    <text evidence="1">The sequence shown here is derived from an EMBL/GenBank/DDBJ whole genome shotgun (WGS) entry which is preliminary data.</text>
</comment>
<keyword evidence="2" id="KW-1185">Reference proteome</keyword>
<gene>
    <name evidence="1" type="ORF">NCI01_06095</name>
</gene>
<protein>
    <submittedName>
        <fullName evidence="1">DUF4276 family protein</fullName>
    </submittedName>
</protein>
<reference evidence="1 2" key="1">
    <citation type="submission" date="2022-06" db="EMBL/GenBank/DDBJ databases">
        <authorList>
            <person name="So Y."/>
        </authorList>
    </citation>
    <scope>NUCLEOTIDE SEQUENCE [LARGE SCALE GENOMIC DNA]</scope>
    <source>
        <strain evidence="1 2">STR3</strain>
    </source>
</reference>
<dbReference type="InterPro" id="IPR025455">
    <property type="entry name" value="DUF4276"/>
</dbReference>
<dbReference type="RefSeq" id="WP_254180576.1">
    <property type="nucleotide sequence ID" value="NZ_JANARS010000002.1"/>
</dbReference>
<dbReference type="EMBL" id="JANARS010000002">
    <property type="protein sequence ID" value="MCP3421359.1"/>
    <property type="molecule type" value="Genomic_DNA"/>
</dbReference>
<dbReference type="Proteomes" id="UP001204524">
    <property type="component" value="Unassembled WGS sequence"/>
</dbReference>
<accession>A0ABT1KVJ3</accession>
<dbReference type="Pfam" id="PF14103">
    <property type="entry name" value="DUF4276"/>
    <property type="match status" value="1"/>
</dbReference>
<name>A0ABT1KVJ3_9ACTN</name>